<sequence>MMLHKSEIRILVGFGLVAFVLGHGRLIDPASRNAAWRFGFPNPPHYTDNQLNCGGFNVQWSTNKGKCGVCGDAYHEKNKVFVYPGKYANSIITKSYREGQEIEVLVDITSNHQGYFVFSVGSIGSPPITQEKLTYVLKQPTGEDKWRLTESRNGIFNIKLQLPKGLTCDHCVMQWWWTVGNNWGCDDNGCGVGHGKKQETFVNCADIRITAKDGSVVTDPPTQAPPPTKPVVTEPLPTDAPNPSGCKAVGPWKGNPAIDNWCVVNCGKGYCPGHMCKCS</sequence>
<feature type="domain" description="Chitin-binding type-4" evidence="8">
    <location>
        <begin position="23"/>
        <end position="207"/>
    </location>
</feature>
<evidence type="ECO:0000256" key="3">
    <source>
        <dbReference type="ARBA" id="ARBA00023008"/>
    </source>
</evidence>
<organism evidence="9 10">
    <name type="scientific">Desmophyllum pertusum</name>
    <dbReference type="NCBI Taxonomy" id="174260"/>
    <lineage>
        <taxon>Eukaryota</taxon>
        <taxon>Metazoa</taxon>
        <taxon>Cnidaria</taxon>
        <taxon>Anthozoa</taxon>
        <taxon>Hexacorallia</taxon>
        <taxon>Scleractinia</taxon>
        <taxon>Caryophylliina</taxon>
        <taxon>Caryophylliidae</taxon>
        <taxon>Desmophyllum</taxon>
    </lineage>
</organism>
<dbReference type="InterPro" id="IPR052282">
    <property type="entry name" value="Starch-active_LPMO"/>
</dbReference>
<evidence type="ECO:0000313" key="10">
    <source>
        <dbReference type="Proteomes" id="UP001163046"/>
    </source>
</evidence>
<dbReference type="Proteomes" id="UP001163046">
    <property type="component" value="Unassembled WGS sequence"/>
</dbReference>
<keyword evidence="10" id="KW-1185">Reference proteome</keyword>
<comment type="cofactor">
    <cofactor evidence="1">
        <name>Cu(2+)</name>
        <dbReference type="ChEBI" id="CHEBI:29036"/>
    </cofactor>
</comment>
<accession>A0A9W9ZE90</accession>
<keyword evidence="4" id="KW-1015">Disulfide bond</keyword>
<proteinExistence type="inferred from homology"/>
<evidence type="ECO:0000256" key="1">
    <source>
        <dbReference type="ARBA" id="ARBA00001973"/>
    </source>
</evidence>
<evidence type="ECO:0000256" key="5">
    <source>
        <dbReference type="ARBA" id="ARBA00023180"/>
    </source>
</evidence>
<evidence type="ECO:0000256" key="4">
    <source>
        <dbReference type="ARBA" id="ARBA00023157"/>
    </source>
</evidence>
<evidence type="ECO:0000256" key="6">
    <source>
        <dbReference type="ARBA" id="ARBA00034311"/>
    </source>
</evidence>
<keyword evidence="3" id="KW-0186">Copper</keyword>
<keyword evidence="5" id="KW-0325">Glycoprotein</keyword>
<dbReference type="GO" id="GO:0046872">
    <property type="term" value="F:metal ion binding"/>
    <property type="evidence" value="ECO:0007669"/>
    <property type="project" value="UniProtKB-KW"/>
</dbReference>
<dbReference type="Pfam" id="PF03067">
    <property type="entry name" value="LPMO_10"/>
    <property type="match status" value="1"/>
</dbReference>
<comment type="caution">
    <text evidence="9">The sequence shown here is derived from an EMBL/GenBank/DDBJ whole genome shotgun (WGS) entry which is preliminary data.</text>
</comment>
<evidence type="ECO:0000313" key="9">
    <source>
        <dbReference type="EMBL" id="KAJ7379972.1"/>
    </source>
</evidence>
<reference evidence="9" key="1">
    <citation type="submission" date="2023-01" db="EMBL/GenBank/DDBJ databases">
        <title>Genome assembly of the deep-sea coral Lophelia pertusa.</title>
        <authorList>
            <person name="Herrera S."/>
            <person name="Cordes E."/>
        </authorList>
    </citation>
    <scope>NUCLEOTIDE SEQUENCE</scope>
    <source>
        <strain evidence="9">USNM1676648</strain>
        <tissue evidence="9">Polyp</tissue>
    </source>
</reference>
<keyword evidence="2" id="KW-0479">Metal-binding</keyword>
<gene>
    <name evidence="9" type="ORF">OS493_012734</name>
</gene>
<dbReference type="PANTHER" id="PTHR36575">
    <property type="entry name" value="BINDING PROTEIN, PUTATIVE (AFU_ORTHOLOGUE AFUA_1G14430)-RELATED"/>
    <property type="match status" value="1"/>
</dbReference>
<protein>
    <recommendedName>
        <fullName evidence="8">Chitin-binding type-4 domain-containing protein</fullName>
    </recommendedName>
</protein>
<dbReference type="OrthoDB" id="64893at2759"/>
<feature type="region of interest" description="Disordered" evidence="7">
    <location>
        <begin position="215"/>
        <end position="237"/>
    </location>
</feature>
<dbReference type="AlphaFoldDB" id="A0A9W9ZE90"/>
<comment type="similarity">
    <text evidence="6">Belongs to the polysaccharide monooxygenase AA13 family.</text>
</comment>
<dbReference type="PANTHER" id="PTHR36575:SF2">
    <property type="entry name" value="CHITIN-BINDING TYPE-4 DOMAIN-CONTAINING PROTEIN-RELATED"/>
    <property type="match status" value="1"/>
</dbReference>
<evidence type="ECO:0000256" key="7">
    <source>
        <dbReference type="SAM" id="MobiDB-lite"/>
    </source>
</evidence>
<dbReference type="InterPro" id="IPR004302">
    <property type="entry name" value="Cellulose/chitin-bd_N"/>
</dbReference>
<evidence type="ECO:0000256" key="2">
    <source>
        <dbReference type="ARBA" id="ARBA00022723"/>
    </source>
</evidence>
<name>A0A9W9ZE90_9CNID</name>
<dbReference type="EMBL" id="MU826355">
    <property type="protein sequence ID" value="KAJ7379972.1"/>
    <property type="molecule type" value="Genomic_DNA"/>
</dbReference>
<evidence type="ECO:0000259" key="8">
    <source>
        <dbReference type="Pfam" id="PF03067"/>
    </source>
</evidence>